<dbReference type="InterPro" id="IPR018114">
    <property type="entry name" value="TRYPSIN_HIS"/>
</dbReference>
<evidence type="ECO:0000313" key="20">
    <source>
        <dbReference type="Proteomes" id="UP000515129"/>
    </source>
</evidence>
<dbReference type="PRINTS" id="PR00018">
    <property type="entry name" value="KRINGLE"/>
</dbReference>
<evidence type="ECO:0000256" key="16">
    <source>
        <dbReference type="SAM" id="MobiDB-lite"/>
    </source>
</evidence>
<keyword evidence="5 15" id="KW-0645">Protease</keyword>
<dbReference type="GO" id="GO:0031639">
    <property type="term" value="P:plasminogen activation"/>
    <property type="evidence" value="ECO:0007669"/>
    <property type="project" value="TreeGrafter"/>
</dbReference>
<dbReference type="GeneID" id="113081403"/>
<dbReference type="SMART" id="SM00020">
    <property type="entry name" value="Tryp_SPc"/>
    <property type="match status" value="1"/>
</dbReference>
<evidence type="ECO:0000259" key="18">
    <source>
        <dbReference type="PROSITE" id="PS50070"/>
    </source>
</evidence>
<evidence type="ECO:0000256" key="8">
    <source>
        <dbReference type="ARBA" id="ARBA00022825"/>
    </source>
</evidence>
<dbReference type="FunFam" id="2.40.10.10:FF:000003">
    <property type="entry name" value="Transmembrane serine protease 3"/>
    <property type="match status" value="1"/>
</dbReference>
<evidence type="ECO:0000259" key="19">
    <source>
        <dbReference type="PROSITE" id="PS50240"/>
    </source>
</evidence>
<dbReference type="KEGG" id="caua:113081403"/>
<protein>
    <recommendedName>
        <fullName evidence="13">trypsin</fullName>
        <ecNumber evidence="13">3.4.21.4</ecNumber>
    </recommendedName>
</protein>
<dbReference type="InterPro" id="IPR038178">
    <property type="entry name" value="Kringle_sf"/>
</dbReference>
<keyword evidence="4 14" id="KW-0420">Kringle</keyword>
<dbReference type="PANTHER" id="PTHR24264:SF38">
    <property type="entry name" value="UROKINASE-TYPE PLASMINOGEN ACTIVATOR"/>
    <property type="match status" value="1"/>
</dbReference>
<evidence type="ECO:0000256" key="13">
    <source>
        <dbReference type="ARBA" id="ARBA00038868"/>
    </source>
</evidence>
<evidence type="ECO:0000256" key="14">
    <source>
        <dbReference type="PROSITE-ProRule" id="PRU00121"/>
    </source>
</evidence>
<dbReference type="KEGG" id="caua:113112702"/>
<dbReference type="InterPro" id="IPR001314">
    <property type="entry name" value="Peptidase_S1A"/>
</dbReference>
<keyword evidence="3" id="KW-0245">EGF-like domain</keyword>
<comment type="subcellular location">
    <subcellularLocation>
        <location evidence="1">Secreted</location>
        <location evidence="1">Extracellular space</location>
    </subcellularLocation>
</comment>
<dbReference type="GO" id="GO:0005615">
    <property type="term" value="C:extracellular space"/>
    <property type="evidence" value="ECO:0007669"/>
    <property type="project" value="TreeGrafter"/>
</dbReference>
<dbReference type="InterPro" id="IPR043504">
    <property type="entry name" value="Peptidase_S1_PA_chymotrypsin"/>
</dbReference>
<organism evidence="20 21">
    <name type="scientific">Carassius auratus</name>
    <name type="common">Goldfish</name>
    <dbReference type="NCBI Taxonomy" id="7957"/>
    <lineage>
        <taxon>Eukaryota</taxon>
        <taxon>Metazoa</taxon>
        <taxon>Chordata</taxon>
        <taxon>Craniata</taxon>
        <taxon>Vertebrata</taxon>
        <taxon>Euteleostomi</taxon>
        <taxon>Actinopterygii</taxon>
        <taxon>Neopterygii</taxon>
        <taxon>Teleostei</taxon>
        <taxon>Ostariophysi</taxon>
        <taxon>Cypriniformes</taxon>
        <taxon>Cyprinidae</taxon>
        <taxon>Cyprininae</taxon>
        <taxon>Carassius</taxon>
    </lineage>
</organism>
<evidence type="ECO:0000256" key="15">
    <source>
        <dbReference type="RuleBase" id="RU363034"/>
    </source>
</evidence>
<evidence type="ECO:0000256" key="1">
    <source>
        <dbReference type="ARBA" id="ARBA00004239"/>
    </source>
</evidence>
<keyword evidence="7 15" id="KW-0378">Hydrolase</keyword>
<dbReference type="Gene3D" id="2.40.20.10">
    <property type="entry name" value="Plasminogen Kringle 4"/>
    <property type="match status" value="1"/>
</dbReference>
<evidence type="ECO:0000313" key="22">
    <source>
        <dbReference type="RefSeq" id="XP_026134264.1"/>
    </source>
</evidence>
<dbReference type="InterPro" id="IPR000001">
    <property type="entry name" value="Kringle"/>
</dbReference>
<evidence type="ECO:0000256" key="2">
    <source>
        <dbReference type="ARBA" id="ARBA00022525"/>
    </source>
</evidence>
<evidence type="ECO:0000256" key="5">
    <source>
        <dbReference type="ARBA" id="ARBA00022670"/>
    </source>
</evidence>
<dbReference type="PRINTS" id="PR00722">
    <property type="entry name" value="CHYMOTRYPSIN"/>
</dbReference>
<feature type="compositionally biased region" description="Basic and acidic residues" evidence="16">
    <location>
        <begin position="120"/>
        <end position="135"/>
    </location>
</feature>
<keyword evidence="8 15" id="KW-0720">Serine protease</keyword>
<evidence type="ECO:0000256" key="7">
    <source>
        <dbReference type="ARBA" id="ARBA00022801"/>
    </source>
</evidence>
<proteinExistence type="predicted"/>
<feature type="domain" description="Kringle" evidence="18">
    <location>
        <begin position="35"/>
        <end position="112"/>
    </location>
</feature>
<evidence type="ECO:0000256" key="4">
    <source>
        <dbReference type="ARBA" id="ARBA00022572"/>
    </source>
</evidence>
<dbReference type="InterPro" id="IPR001254">
    <property type="entry name" value="Trypsin_dom"/>
</dbReference>
<dbReference type="PROSITE" id="PS00135">
    <property type="entry name" value="TRYPSIN_SER"/>
    <property type="match status" value="1"/>
</dbReference>
<dbReference type="PANTHER" id="PTHR24264">
    <property type="entry name" value="TRYPSIN-RELATED"/>
    <property type="match status" value="1"/>
</dbReference>
<evidence type="ECO:0000256" key="12">
    <source>
        <dbReference type="ARBA" id="ARBA00036320"/>
    </source>
</evidence>
<gene>
    <name evidence="21" type="primary">LOC113081403</name>
    <name evidence="22" type="synonym">LOC113112702</name>
</gene>
<dbReference type="EC" id="3.4.21.4" evidence="13"/>
<dbReference type="Gene3D" id="2.40.10.10">
    <property type="entry name" value="Trypsin-like serine proteases"/>
    <property type="match status" value="1"/>
</dbReference>
<keyword evidence="9" id="KW-0865">Zymogen</keyword>
<dbReference type="CDD" id="cd00190">
    <property type="entry name" value="Tryp_SPc"/>
    <property type="match status" value="1"/>
</dbReference>
<dbReference type="OrthoDB" id="9406323at2759"/>
<dbReference type="PROSITE" id="PS00021">
    <property type="entry name" value="KRINGLE_1"/>
    <property type="match status" value="1"/>
</dbReference>
<dbReference type="SUPFAM" id="SSF57440">
    <property type="entry name" value="Kringle-like"/>
    <property type="match status" value="1"/>
</dbReference>
<feature type="signal peptide" evidence="17">
    <location>
        <begin position="1"/>
        <end position="19"/>
    </location>
</feature>
<evidence type="ECO:0000313" key="21">
    <source>
        <dbReference type="RefSeq" id="XP_026109294.1"/>
    </source>
</evidence>
<keyword evidence="11" id="KW-0617">Plasminogen activation</keyword>
<evidence type="ECO:0000256" key="17">
    <source>
        <dbReference type="SAM" id="SignalP"/>
    </source>
</evidence>
<comment type="caution">
    <text evidence="14">Lacks conserved residue(s) required for the propagation of feature annotation.</text>
</comment>
<comment type="catalytic activity">
    <reaction evidence="12">
        <text>Preferential cleavage: Arg-|-Xaa, Lys-|-Xaa.</text>
        <dbReference type="EC" id="3.4.21.4"/>
    </reaction>
</comment>
<dbReference type="GeneTree" id="ENSGT00940000164426"/>
<evidence type="ECO:0000256" key="9">
    <source>
        <dbReference type="ARBA" id="ARBA00023145"/>
    </source>
</evidence>
<evidence type="ECO:0000256" key="11">
    <source>
        <dbReference type="ARBA" id="ARBA00023202"/>
    </source>
</evidence>
<reference evidence="21 22" key="1">
    <citation type="submission" date="2025-04" db="UniProtKB">
        <authorList>
            <consortium name="RefSeq"/>
        </authorList>
    </citation>
    <scope>IDENTIFICATION</scope>
    <source>
        <strain evidence="21 22">Wakin</strain>
        <tissue evidence="21 22">Muscle</tissue>
    </source>
</reference>
<dbReference type="InterPro" id="IPR050127">
    <property type="entry name" value="Serine_Proteases_S1"/>
</dbReference>
<feature type="domain" description="Peptidase S1" evidence="19">
    <location>
        <begin position="141"/>
        <end position="384"/>
    </location>
</feature>
<dbReference type="Pfam" id="PF00089">
    <property type="entry name" value="Trypsin"/>
    <property type="match status" value="1"/>
</dbReference>
<dbReference type="InterPro" id="IPR009003">
    <property type="entry name" value="Peptidase_S1_PA"/>
</dbReference>
<dbReference type="RefSeq" id="XP_026134264.1">
    <property type="nucleotide sequence ID" value="XM_026278479.1"/>
</dbReference>
<sequence>MKCILVILLLTCTLSFTDAFKSLWRENTSTQVKGKCILDGGKESKTKVSVTVSGRICLQWNSVQYRNHSFSNCDHNYCRNPNNMIQPWCIVRRRNRYVREYCYTTNREVKPTATSSPKPDPSKQDTESSCGERHLNPTRKIIGGSRSTVESQPWIAAIFKGDGFVCGGTLIAPCWVLTAAHCFSSGKRTQVRKYSVFLGKTAINETDSVKEQQFDVSKLVVHEDYDYTTENYNNDIALLKIADKNGQCAVRTDSVRTACLPPFQQMLPTGFFCEIAGYGRHQKGGFEYSRYLKQAQVRLISQDDCQNKYYSKDEVNKNMLCAIGRDWEEDACQGDSGGPLLCELNQTMFLYGIISWGKGCSEKFNPGVYTKVTNYNNWIAQHTGLPKYTAGSRYPQKD</sequence>
<evidence type="ECO:0000256" key="3">
    <source>
        <dbReference type="ARBA" id="ARBA00022536"/>
    </source>
</evidence>
<keyword evidence="2" id="KW-0964">Secreted</keyword>
<dbReference type="InterPro" id="IPR018056">
    <property type="entry name" value="Kringle_CS"/>
</dbReference>
<dbReference type="SMART" id="SM00130">
    <property type="entry name" value="KR"/>
    <property type="match status" value="1"/>
</dbReference>
<dbReference type="GO" id="GO:0004252">
    <property type="term" value="F:serine-type endopeptidase activity"/>
    <property type="evidence" value="ECO:0007669"/>
    <property type="project" value="UniProtKB-EC"/>
</dbReference>
<dbReference type="SUPFAM" id="SSF50494">
    <property type="entry name" value="Trypsin-like serine proteases"/>
    <property type="match status" value="1"/>
</dbReference>
<accession>A0A6P6NLC8</accession>
<dbReference type="RefSeq" id="XP_026109294.1">
    <property type="nucleotide sequence ID" value="XM_026253509.1"/>
</dbReference>
<name>A0A6P6NLC8_CARAU</name>
<dbReference type="PROSITE" id="PS50070">
    <property type="entry name" value="KRINGLE_2"/>
    <property type="match status" value="1"/>
</dbReference>
<dbReference type="Pfam" id="PF00051">
    <property type="entry name" value="Kringle"/>
    <property type="match status" value="1"/>
</dbReference>
<keyword evidence="10" id="KW-1015">Disulfide bond</keyword>
<dbReference type="GO" id="GO:0033628">
    <property type="term" value="P:regulation of cell adhesion mediated by integrin"/>
    <property type="evidence" value="ECO:0007669"/>
    <property type="project" value="TreeGrafter"/>
</dbReference>
<dbReference type="Proteomes" id="UP000515129">
    <property type="component" value="Chromosome 13"/>
</dbReference>
<evidence type="ECO:0000256" key="10">
    <source>
        <dbReference type="ARBA" id="ARBA00023157"/>
    </source>
</evidence>
<feature type="chain" id="PRO_5044650211" description="trypsin" evidence="17">
    <location>
        <begin position="20"/>
        <end position="398"/>
    </location>
</feature>
<dbReference type="PROSITE" id="PS50240">
    <property type="entry name" value="TRYPSIN_DOM"/>
    <property type="match status" value="1"/>
</dbReference>
<dbReference type="AlphaFoldDB" id="A0A6P6NLC8"/>
<keyword evidence="6 17" id="KW-0732">Signal</keyword>
<evidence type="ECO:0000256" key="6">
    <source>
        <dbReference type="ARBA" id="ARBA00022729"/>
    </source>
</evidence>
<dbReference type="PROSITE" id="PS00134">
    <property type="entry name" value="TRYPSIN_HIS"/>
    <property type="match status" value="1"/>
</dbReference>
<dbReference type="InterPro" id="IPR033116">
    <property type="entry name" value="TRYPSIN_SER"/>
</dbReference>
<feature type="region of interest" description="Disordered" evidence="16">
    <location>
        <begin position="110"/>
        <end position="138"/>
    </location>
</feature>
<dbReference type="InterPro" id="IPR013806">
    <property type="entry name" value="Kringle-like"/>
</dbReference>
<keyword evidence="20" id="KW-1185">Reference proteome</keyword>